<evidence type="ECO:0000256" key="3">
    <source>
        <dbReference type="ARBA" id="ARBA00022679"/>
    </source>
</evidence>
<feature type="transmembrane region" description="Helical" evidence="8">
    <location>
        <begin position="329"/>
        <end position="347"/>
    </location>
</feature>
<evidence type="ECO:0000256" key="4">
    <source>
        <dbReference type="ARBA" id="ARBA00022692"/>
    </source>
</evidence>
<evidence type="ECO:0000256" key="7">
    <source>
        <dbReference type="SAM" id="Coils"/>
    </source>
</evidence>
<keyword evidence="5 8" id="KW-1133">Transmembrane helix</keyword>
<dbReference type="PANTHER" id="PTHR30589:SF0">
    <property type="entry name" value="PHOSPHATIDYLGLYCEROL--PROLIPOPROTEIN DIACYLGLYCERYL TRANSFERASE"/>
    <property type="match status" value="1"/>
</dbReference>
<feature type="transmembrane region" description="Helical" evidence="8">
    <location>
        <begin position="25"/>
        <end position="45"/>
    </location>
</feature>
<sequence length="458" mass="52664">MEYWLDEWFQSDSSKWTIKSDYGFLHVYALTMTLGVLAAIALACYQMWRKKLPLQDILIAAIFIVPSGLFVASFFGKLNSDGKSMLGNYGFFGLFAFWKEGMSIHGAILGGGIAALISLYFLGRRTRISVFTYADCVAPGILISQSIGRWGNFFNHELTGKPIGIYGSDALSNMPKWLQDNLAFKATAEGIGKTLNGFTLEDNVTYVMQPLFLYESVSFLFLYLFIVLFIPGIGKWVGKKPWKVHPETYNLDWKKSWKYAFTWNKSLKDDTYFQIWRDAYFTKVETNRNAWYEQKLLEISATNKIKKRWLQGKALLEANNPDGYSPTRVGVQCGAYFLCWNLVRFFIEIDRSQEGFFVMYNFGLSIALIVLTGLFGLILIILAQFISPYLTRRPGCIYEKPYFYTEQIVEEVINKSSNSIFKKSKKVEQSKIEEKRKKALEKLEKLSKQNNSSKDQQK</sequence>
<keyword evidence="6 8" id="KW-0472">Membrane</keyword>
<evidence type="ECO:0000256" key="8">
    <source>
        <dbReference type="SAM" id="Phobius"/>
    </source>
</evidence>
<feature type="transmembrane region" description="Helical" evidence="8">
    <location>
        <begin position="211"/>
        <end position="233"/>
    </location>
</feature>
<dbReference type="OrthoDB" id="871140at2"/>
<dbReference type="GO" id="GO:0005886">
    <property type="term" value="C:plasma membrane"/>
    <property type="evidence" value="ECO:0007669"/>
    <property type="project" value="InterPro"/>
</dbReference>
<dbReference type="GO" id="GO:0042158">
    <property type="term" value="P:lipoprotein biosynthetic process"/>
    <property type="evidence" value="ECO:0007669"/>
    <property type="project" value="InterPro"/>
</dbReference>
<dbReference type="Proteomes" id="UP000094378">
    <property type="component" value="Chromosome"/>
</dbReference>
<keyword evidence="4 8" id="KW-0812">Transmembrane</keyword>
<evidence type="ECO:0000256" key="2">
    <source>
        <dbReference type="ARBA" id="ARBA00022475"/>
    </source>
</evidence>
<dbReference type="KEGG" id="shj:SHELI_v1c00830"/>
<keyword evidence="3 9" id="KW-0808">Transferase</keyword>
<evidence type="ECO:0000256" key="6">
    <source>
        <dbReference type="ARBA" id="ARBA00023136"/>
    </source>
</evidence>
<feature type="transmembrane region" description="Helical" evidence="8">
    <location>
        <begin position="359"/>
        <end position="383"/>
    </location>
</feature>
<dbReference type="GO" id="GO:0008961">
    <property type="term" value="F:phosphatidylglycerol-prolipoprotein diacylglyceryl transferase activity"/>
    <property type="evidence" value="ECO:0007669"/>
    <property type="project" value="InterPro"/>
</dbReference>
<feature type="transmembrane region" description="Helical" evidence="8">
    <location>
        <begin position="102"/>
        <end position="123"/>
    </location>
</feature>
<dbReference type="RefSeq" id="WP_069115818.1">
    <property type="nucleotide sequence ID" value="NZ_CP017015.1"/>
</dbReference>
<keyword evidence="7" id="KW-0175">Coiled coil</keyword>
<dbReference type="PATRIC" id="fig|216938.3.peg.83"/>
<dbReference type="Pfam" id="PF01790">
    <property type="entry name" value="LGT"/>
    <property type="match status" value="1"/>
</dbReference>
<name>A0A1B3SJD1_9MOLU</name>
<keyword evidence="2" id="KW-1003">Cell membrane</keyword>
<reference evidence="9 10" key="1">
    <citation type="submission" date="2016-08" db="EMBL/GenBank/DDBJ databases">
        <title>Complete genome sequence of Spiroplasma helicoides TABS-2 (DSM 22551).</title>
        <authorList>
            <person name="Shen W.-Y."/>
            <person name="Lo W.-S."/>
            <person name="Lai Y.-C."/>
            <person name="Kuo C.-H."/>
        </authorList>
    </citation>
    <scope>NUCLEOTIDE SEQUENCE [LARGE SCALE GENOMIC DNA]</scope>
    <source>
        <strain evidence="9 10">TABS-2</strain>
    </source>
</reference>
<accession>A0A1B3SJD1</accession>
<dbReference type="PROSITE" id="PS01311">
    <property type="entry name" value="LGT"/>
    <property type="match status" value="1"/>
</dbReference>
<keyword evidence="9" id="KW-0449">Lipoprotein</keyword>
<gene>
    <name evidence="9" type="primary">lgt</name>
    <name evidence="9" type="ORF">SHELI_v1c00830</name>
</gene>
<dbReference type="STRING" id="216938.SHELI_v1c00830"/>
<dbReference type="AlphaFoldDB" id="A0A1B3SJD1"/>
<organism evidence="9 10">
    <name type="scientific">Spiroplasma helicoides</name>
    <dbReference type="NCBI Taxonomy" id="216938"/>
    <lineage>
        <taxon>Bacteria</taxon>
        <taxon>Bacillati</taxon>
        <taxon>Mycoplasmatota</taxon>
        <taxon>Mollicutes</taxon>
        <taxon>Entomoplasmatales</taxon>
        <taxon>Spiroplasmataceae</taxon>
        <taxon>Spiroplasma</taxon>
    </lineage>
</organism>
<dbReference type="EMBL" id="CP017015">
    <property type="protein sequence ID" value="AOG60038.1"/>
    <property type="molecule type" value="Genomic_DNA"/>
</dbReference>
<protein>
    <submittedName>
        <fullName evidence="9">Prolipoprotein diacylglyceryl transferase</fullName>
    </submittedName>
</protein>
<evidence type="ECO:0000256" key="1">
    <source>
        <dbReference type="ARBA" id="ARBA00007150"/>
    </source>
</evidence>
<feature type="coiled-coil region" evidence="7">
    <location>
        <begin position="429"/>
        <end position="456"/>
    </location>
</feature>
<dbReference type="InterPro" id="IPR001640">
    <property type="entry name" value="Lgt"/>
</dbReference>
<evidence type="ECO:0000313" key="10">
    <source>
        <dbReference type="Proteomes" id="UP000094378"/>
    </source>
</evidence>
<evidence type="ECO:0000256" key="5">
    <source>
        <dbReference type="ARBA" id="ARBA00022989"/>
    </source>
</evidence>
<feature type="transmembrane region" description="Helical" evidence="8">
    <location>
        <begin position="57"/>
        <end position="76"/>
    </location>
</feature>
<dbReference type="PANTHER" id="PTHR30589">
    <property type="entry name" value="PROLIPOPROTEIN DIACYLGLYCERYL TRANSFERASE"/>
    <property type="match status" value="1"/>
</dbReference>
<evidence type="ECO:0000313" key="9">
    <source>
        <dbReference type="EMBL" id="AOG60038.1"/>
    </source>
</evidence>
<proteinExistence type="inferred from homology"/>
<keyword evidence="10" id="KW-1185">Reference proteome</keyword>
<comment type="similarity">
    <text evidence="1">Belongs to the Lgt family.</text>
</comment>